<reference evidence="1 2" key="1">
    <citation type="submission" date="2024-10" db="EMBL/GenBank/DDBJ databases">
        <title>The Natural Products Discovery Center: Release of the First 8490 Sequenced Strains for Exploring Actinobacteria Biosynthetic Diversity.</title>
        <authorList>
            <person name="Kalkreuter E."/>
            <person name="Kautsar S.A."/>
            <person name="Yang D."/>
            <person name="Bader C.D."/>
            <person name="Teijaro C.N."/>
            <person name="Fluegel L."/>
            <person name="Davis C.M."/>
            <person name="Simpson J.R."/>
            <person name="Lauterbach L."/>
            <person name="Steele A.D."/>
            <person name="Gui C."/>
            <person name="Meng S."/>
            <person name="Li G."/>
            <person name="Viehrig K."/>
            <person name="Ye F."/>
            <person name="Su P."/>
            <person name="Kiefer A.F."/>
            <person name="Nichols A."/>
            <person name="Cepeda A.J."/>
            <person name="Yan W."/>
            <person name="Fan B."/>
            <person name="Jiang Y."/>
            <person name="Adhikari A."/>
            <person name="Zheng C.-J."/>
            <person name="Schuster L."/>
            <person name="Cowan T.M."/>
            <person name="Smanski M.J."/>
            <person name="Chevrette M.G."/>
            <person name="De Carvalho L.P.S."/>
            <person name="Shen B."/>
        </authorList>
    </citation>
    <scope>NUCLEOTIDE SEQUENCE [LARGE SCALE GENOMIC DNA]</scope>
    <source>
        <strain evidence="1 2">NPDC048229</strain>
    </source>
</reference>
<dbReference type="EMBL" id="JBICZW010000005">
    <property type="protein sequence ID" value="MFG3189251.1"/>
    <property type="molecule type" value="Genomic_DNA"/>
</dbReference>
<sequence length="157" mass="16844">MKKRTTLPRLCASTAPSRGLIPPVDFQTNGHTAYAATTAGPAAAPAPRKLVTAEFTQATLPAGVKLAHQCEDDRLIAMYDPAKIDALDARLLSNIYVDYTEGDQLDRIREMGREATGTRTRDLFAAVLDAVDNGDDASIVIAQVVDLFSQVRAEAGE</sequence>
<protein>
    <submittedName>
        <fullName evidence="1">Uncharacterized protein</fullName>
    </submittedName>
</protein>
<gene>
    <name evidence="1" type="ORF">ACGFYS_09935</name>
</gene>
<accession>A0ABW7BP00</accession>
<evidence type="ECO:0000313" key="2">
    <source>
        <dbReference type="Proteomes" id="UP001604282"/>
    </source>
</evidence>
<dbReference type="RefSeq" id="WP_392880822.1">
    <property type="nucleotide sequence ID" value="NZ_JBICZW010000005.1"/>
</dbReference>
<keyword evidence="2" id="KW-1185">Reference proteome</keyword>
<proteinExistence type="predicted"/>
<organism evidence="1 2">
    <name type="scientific">Streptomyces omiyaensis</name>
    <dbReference type="NCBI Taxonomy" id="68247"/>
    <lineage>
        <taxon>Bacteria</taxon>
        <taxon>Bacillati</taxon>
        <taxon>Actinomycetota</taxon>
        <taxon>Actinomycetes</taxon>
        <taxon>Kitasatosporales</taxon>
        <taxon>Streptomycetaceae</taxon>
        <taxon>Streptomyces</taxon>
    </lineage>
</organism>
<comment type="caution">
    <text evidence="1">The sequence shown here is derived from an EMBL/GenBank/DDBJ whole genome shotgun (WGS) entry which is preliminary data.</text>
</comment>
<name>A0ABW7BP00_9ACTN</name>
<evidence type="ECO:0000313" key="1">
    <source>
        <dbReference type="EMBL" id="MFG3189251.1"/>
    </source>
</evidence>
<dbReference type="Proteomes" id="UP001604282">
    <property type="component" value="Unassembled WGS sequence"/>
</dbReference>